<reference evidence="3 4" key="1">
    <citation type="journal article" date="2019" name="Nat. Plants">
        <title>Genome sequencing of Musa balbisiana reveals subgenome evolution and function divergence in polyploid bananas.</title>
        <authorList>
            <person name="Yao X."/>
        </authorList>
    </citation>
    <scope>NUCLEOTIDE SEQUENCE [LARGE SCALE GENOMIC DNA]</scope>
    <source>
        <strain evidence="4">cv. DH-PKW</strain>
        <tissue evidence="3">Leaves</tissue>
    </source>
</reference>
<dbReference type="PANTHER" id="PTHR37206:SF4">
    <property type="entry name" value="TRANSMEMBRANE PROTEIN"/>
    <property type="match status" value="1"/>
</dbReference>
<keyword evidence="2" id="KW-0812">Transmembrane</keyword>
<organism evidence="3 4">
    <name type="scientific">Musa balbisiana</name>
    <name type="common">Banana</name>
    <dbReference type="NCBI Taxonomy" id="52838"/>
    <lineage>
        <taxon>Eukaryota</taxon>
        <taxon>Viridiplantae</taxon>
        <taxon>Streptophyta</taxon>
        <taxon>Embryophyta</taxon>
        <taxon>Tracheophyta</taxon>
        <taxon>Spermatophyta</taxon>
        <taxon>Magnoliopsida</taxon>
        <taxon>Liliopsida</taxon>
        <taxon>Zingiberales</taxon>
        <taxon>Musaceae</taxon>
        <taxon>Musa</taxon>
    </lineage>
</organism>
<evidence type="ECO:0000313" key="4">
    <source>
        <dbReference type="Proteomes" id="UP000317650"/>
    </source>
</evidence>
<feature type="transmembrane region" description="Helical" evidence="2">
    <location>
        <begin position="147"/>
        <end position="164"/>
    </location>
</feature>
<dbReference type="EMBL" id="PYDT01000001">
    <property type="protein sequence ID" value="THU71946.1"/>
    <property type="molecule type" value="Genomic_DNA"/>
</dbReference>
<dbReference type="PANTHER" id="PTHR37206">
    <property type="entry name" value="TRANSMEMBRANE PROTEIN"/>
    <property type="match status" value="1"/>
</dbReference>
<comment type="caution">
    <text evidence="3">The sequence shown here is derived from an EMBL/GenBank/DDBJ whole genome shotgun (WGS) entry which is preliminary data.</text>
</comment>
<evidence type="ECO:0000256" key="1">
    <source>
        <dbReference type="SAM" id="MobiDB-lite"/>
    </source>
</evidence>
<keyword evidence="2" id="KW-0472">Membrane</keyword>
<accession>A0A4S8KA65</accession>
<keyword evidence="2" id="KW-1133">Transmembrane helix</keyword>
<dbReference type="AlphaFoldDB" id="A0A4S8KA65"/>
<gene>
    <name evidence="3" type="ORF">C4D60_Mb04t06900</name>
</gene>
<name>A0A4S8KA65_MUSBA</name>
<proteinExistence type="predicted"/>
<evidence type="ECO:0000313" key="3">
    <source>
        <dbReference type="EMBL" id="THU71946.1"/>
    </source>
</evidence>
<sequence>MDVPDETSPFPIGSSEGAAAPTAADAWEAVAQLSAEEHGRGWEIVATGASTHDDCSIFPPTLHEGLYLRHDSLPVLAPPIPPQEQVRVVEEPSSWPMRYEEVGEMRPTRWGPLSDSARRLIGSGIEVIRAKISLCKGGGLGLSNGRGVWSFMAVAGFVGALMYMKRRHRREKELLLLLLQEKDQRIRELLNQIALMNHIMAAGYRIPVTKRT</sequence>
<feature type="region of interest" description="Disordered" evidence="1">
    <location>
        <begin position="1"/>
        <end position="22"/>
    </location>
</feature>
<evidence type="ECO:0000256" key="2">
    <source>
        <dbReference type="SAM" id="Phobius"/>
    </source>
</evidence>
<keyword evidence="4" id="KW-1185">Reference proteome</keyword>
<protein>
    <submittedName>
        <fullName evidence="3">Uncharacterized protein</fullName>
    </submittedName>
</protein>
<dbReference type="Proteomes" id="UP000317650">
    <property type="component" value="Chromosome 4"/>
</dbReference>